<dbReference type="EMBL" id="VSSQ01095522">
    <property type="protein sequence ID" value="MPN39610.1"/>
    <property type="molecule type" value="Genomic_DNA"/>
</dbReference>
<sequence length="90" mass="9683">MNAAICIYPAPFFKRMAAVGKATKPGISVTDPIIAAKITPTQPDSDPIIFDIVSGLRIASKKPTNNITTRNSGRIFSNAFHAFLSAIFVF</sequence>
<gene>
    <name evidence="1" type="ORF">SDC9_187138</name>
</gene>
<organism evidence="1">
    <name type="scientific">bioreactor metagenome</name>
    <dbReference type="NCBI Taxonomy" id="1076179"/>
    <lineage>
        <taxon>unclassified sequences</taxon>
        <taxon>metagenomes</taxon>
        <taxon>ecological metagenomes</taxon>
    </lineage>
</organism>
<dbReference type="AlphaFoldDB" id="A0A645HLG1"/>
<reference evidence="1" key="1">
    <citation type="submission" date="2019-08" db="EMBL/GenBank/DDBJ databases">
        <authorList>
            <person name="Kucharzyk K."/>
            <person name="Murdoch R.W."/>
            <person name="Higgins S."/>
            <person name="Loffler F."/>
        </authorList>
    </citation>
    <scope>NUCLEOTIDE SEQUENCE</scope>
</reference>
<protein>
    <submittedName>
        <fullName evidence="1">Uncharacterized protein</fullName>
    </submittedName>
</protein>
<name>A0A645HLG1_9ZZZZ</name>
<proteinExistence type="predicted"/>
<evidence type="ECO:0000313" key="1">
    <source>
        <dbReference type="EMBL" id="MPN39610.1"/>
    </source>
</evidence>
<accession>A0A645HLG1</accession>
<comment type="caution">
    <text evidence="1">The sequence shown here is derived from an EMBL/GenBank/DDBJ whole genome shotgun (WGS) entry which is preliminary data.</text>
</comment>